<feature type="region of interest" description="Disordered" evidence="16">
    <location>
        <begin position="329"/>
        <end position="350"/>
    </location>
</feature>
<gene>
    <name evidence="18" type="ORF">DFR41_11020</name>
</gene>
<dbReference type="SUPFAM" id="SSF53474">
    <property type="entry name" value="alpha/beta-Hydrolases"/>
    <property type="match status" value="1"/>
</dbReference>
<keyword evidence="8" id="KW-1207">Sterol metabolism</keyword>
<dbReference type="InterPro" id="IPR017896">
    <property type="entry name" value="4Fe4S_Fe-S-bd"/>
</dbReference>
<comment type="cofactor">
    <cofactor evidence="1">
        <name>FAD</name>
        <dbReference type="ChEBI" id="CHEBI:57692"/>
    </cofactor>
</comment>
<evidence type="ECO:0000256" key="12">
    <source>
        <dbReference type="ARBA" id="ARBA00049645"/>
    </source>
</evidence>
<dbReference type="InterPro" id="IPR052542">
    <property type="entry name" value="Cholesterol_Oxidase"/>
</dbReference>
<evidence type="ECO:0000256" key="16">
    <source>
        <dbReference type="SAM" id="MobiDB-lite"/>
    </source>
</evidence>
<dbReference type="GO" id="GO:0004769">
    <property type="term" value="F:steroid Delta-isomerase activity"/>
    <property type="evidence" value="ECO:0007669"/>
    <property type="project" value="UniProtKB-EC"/>
</dbReference>
<keyword evidence="9" id="KW-0753">Steroid metabolism</keyword>
<evidence type="ECO:0000259" key="17">
    <source>
        <dbReference type="PROSITE" id="PS51379"/>
    </source>
</evidence>
<dbReference type="SUPFAM" id="SSF56300">
    <property type="entry name" value="Metallo-dependent phosphatases"/>
    <property type="match status" value="1"/>
</dbReference>
<dbReference type="GO" id="GO:0008203">
    <property type="term" value="P:cholesterol metabolic process"/>
    <property type="evidence" value="ECO:0007669"/>
    <property type="project" value="UniProtKB-KW"/>
</dbReference>
<dbReference type="EC" id="1.1.3.6" evidence="13"/>
<name>A0A370F9J1_9BURK</name>
<accession>A0A370F9J1</accession>
<dbReference type="RefSeq" id="WP_114804158.1">
    <property type="nucleotide sequence ID" value="NZ_QQAV01000010.1"/>
</dbReference>
<keyword evidence="19" id="KW-1185">Reference proteome</keyword>
<keyword evidence="4" id="KW-0285">Flavoprotein</keyword>
<dbReference type="OrthoDB" id="9787779at2"/>
<keyword evidence="5" id="KW-0274">FAD</keyword>
<sequence length="2098" mass="227185">MQWLSDNLEALLEAPDEQRRFDAVVVGSGYGGSVAALRLAEAGFNVGVLERGQEYVAGEFPSDLGDVGKYVRAQWQGATGVQGAGYEDALFDFRVGQGAAALVGNGLGGGSLINAGVGLQPEAAVFQSEHWPAAIRRTNLQPWFDRARAMLELSRPDDGQRCFDPQGTRKYQALRGLHDRLPSRPARGDSAAVRPEFEEVPIAVCLHPWQVMAHEGALGPRSACTGCGNCVSGCNDDAKLTLTKTYLPAARRARARLFAGVTVLSVHREEDGDFPWVLRVVRTAERSLYEGQRQHAGAAARAGWVHELRARQVVLAAGTFGSTEILLRSRSAPEGTPRAPLGTSDRLGERVSGNGDDVACIAELDAPANALGDTAAGRSPEPAGPTISAMIRFRDAGDERRSTLVQDGGVPGLLAPVFQELIQTLTTLARLDDPPGPASTEVDDLAPQPKVLTHSLTLLGMGHDDSPARIDLDTRSDRIRWQWPRPEAASAPPLHRARVAPATGQDGRYLRNPGSGILPPTMDGLLGGAGMGQLLVTVHPLGGCPMGDDAVQGVCNHLGQVFRGPQGSDVHEGLYVMDGSVVPTSLGVNPMLTITALAERSCADLVQRLNAGSAARMPPPAGAVPRPLSAPVVPAPRPTSTAGAVAPGASLREVLRGLVQPSPSQQWCGPLPRDAVPVGDAASLFVQMEVSDWARFLADPRHRALVQPSRMAPSSAYEASRLLVQLEGRAPRTLWVEEGHADLYARQPESWPRHASRWLRLVLTYTLSRWLPDSGKEGGGSFSLKPANLWRVARMLWQAAEVRVFDYRMVLRMEVEDKDKARAEPPLHLRGTKVIDGAASWKDLGQWCRAAWAGGWPAVPRPSVWSQLGELPLSLSDASGQVLLQGRLRMDMPDIARNLLPQLHSGRDSVTATMAALGYPLMLARGLLRTRLLDFRAPDYARRTVPPAPPAGGEAEQVWLHFPEGWTHGGFPLLQTRRHGRVPPCAPIRLRVRARLADPAASPVDLALVRYRQSRPEVHAPDGQGARRVRALLMINGFAQSTLPFVEPLMGADALAARLYDEGWDLWLLEYRVSPLLDASARFSTMDDIAAFDIASAVARVCAELGQELDLTPELLRIHAFSHCVGAASLAMSLAGGHLVVRHPHGDGQVHRLGGAVFSQFQPYVIGSNSAQQRLQLGAFMHNVLGREFLEFAAGVGTPDLLHGLLDRLFATMPHADLPCVPRGEACPHDDPACPHAQHCPHRLQACPHEADLRVEQPDTTTCKRMSGLLSPLFDHGRLGETFHERLDIYFGRTNLGVFLHGAKCVQHERLVDDDGRDYLSNDRVRRYFDMPMMLMHGSDNQLFDVASLARSADQLRRVFGEEGRSTASDPAQPMPRVTAHPLPGFAHFDCTIGRAAAQQVFPRIEQFLADAWTRPLAPPQVQRHAEAQLPATGPLMGWVRPGQGGATVVRVWAEFRRRHGGLLVGGMTLACGQLRGEPWRLSQAWPLRTVVLQTRPPAQVSDTVPPGTAFPVSVLVADVVLPAEVEDVHIDVFGLYTFDASVAPEGAVPLAPAGTPDQTFVQASTGALEAAEMPDEDAQAAHDLAVLTGRTPGRVSAATADTTTPFRLTIDPSLLVRAARRMPLPEDRVPAPFAVATSTDEIVLPEDGLIGPVVEQGASLPDAFADGLVAGLRAELERRAAAARRADPATLSRVARELATPEQARLHVADALRRPAQAGTCFFAAGCRHPGITGFESARADASLSALADAHVRTGDARFMAMLGDQVYADARAGLFDTASELERILPRYRDAMGSPGFRALARRLPLFMVLDDHEIVDNWTREQLWLGEGGLWRALTARAAYRAFQRAHGPDPFPAADGETDDARHHGAFRCGDISAFMLDARTSRQLGPRRLLSETGWTLLETWLCREQQTHGDAPKWVMCGSVIAPGLREFAGRPAPRQADNWQMSPADRQRFFDLLVRHRIQNVVLLSSDYHCSAVARLRIGPDLQGLAIVAPPLHAPMRFANSLADTVLLEESVPLVGGLTLQVEGVGAWDGEGWLAVRQSEGADGHWTLALELHLRGQEAAAFETIHLRETLPSRRPRPRSAAQNDSSGRPT</sequence>
<dbReference type="InterPro" id="IPR038607">
    <property type="entry name" value="PhoD-like_sf"/>
</dbReference>
<evidence type="ECO:0000256" key="9">
    <source>
        <dbReference type="ARBA" id="ARBA00023221"/>
    </source>
</evidence>
<dbReference type="GO" id="GO:0016995">
    <property type="term" value="F:cholesterol oxidase activity"/>
    <property type="evidence" value="ECO:0007669"/>
    <property type="project" value="UniProtKB-EC"/>
</dbReference>
<evidence type="ECO:0000256" key="2">
    <source>
        <dbReference type="ARBA" id="ARBA00010790"/>
    </source>
</evidence>
<comment type="similarity">
    <text evidence="2">Belongs to the GMC oxidoreductase family.</text>
</comment>
<dbReference type="PANTHER" id="PTHR47470">
    <property type="entry name" value="CHOLESTEROL OXIDASE"/>
    <property type="match status" value="1"/>
</dbReference>
<evidence type="ECO:0000256" key="10">
    <source>
        <dbReference type="ARBA" id="ARBA00023235"/>
    </source>
</evidence>
<keyword evidence="7" id="KW-0443">Lipid metabolism</keyword>
<dbReference type="InterPro" id="IPR000172">
    <property type="entry name" value="GMC_OxRdtase_N"/>
</dbReference>
<feature type="region of interest" description="Disordered" evidence="16">
    <location>
        <begin position="2078"/>
        <end position="2098"/>
    </location>
</feature>
<dbReference type="PROSITE" id="PS51379">
    <property type="entry name" value="4FE4S_FER_2"/>
    <property type="match status" value="1"/>
</dbReference>
<dbReference type="Pfam" id="PF00732">
    <property type="entry name" value="GMC_oxred_N"/>
    <property type="match status" value="1"/>
</dbReference>
<keyword evidence="10" id="KW-0413">Isomerase</keyword>
<dbReference type="InterPro" id="IPR029052">
    <property type="entry name" value="Metallo-depent_PP-like"/>
</dbReference>
<dbReference type="InterPro" id="IPR036188">
    <property type="entry name" value="FAD/NAD-bd_sf"/>
</dbReference>
<dbReference type="GO" id="GO:0050660">
    <property type="term" value="F:flavin adenine dinucleotide binding"/>
    <property type="evidence" value="ECO:0007669"/>
    <property type="project" value="InterPro"/>
</dbReference>
<keyword evidence="3" id="KW-0153">Cholesterol metabolism</keyword>
<evidence type="ECO:0000256" key="6">
    <source>
        <dbReference type="ARBA" id="ARBA00023002"/>
    </source>
</evidence>
<evidence type="ECO:0000256" key="14">
    <source>
        <dbReference type="ARBA" id="ARBA00049744"/>
    </source>
</evidence>
<evidence type="ECO:0000256" key="5">
    <source>
        <dbReference type="ARBA" id="ARBA00022827"/>
    </source>
</evidence>
<dbReference type="Gene3D" id="3.50.50.60">
    <property type="entry name" value="FAD/NAD(P)-binding domain"/>
    <property type="match status" value="3"/>
</dbReference>
<evidence type="ECO:0000256" key="15">
    <source>
        <dbReference type="ARBA" id="ARBA00049778"/>
    </source>
</evidence>
<feature type="domain" description="4Fe-4S ferredoxin-type" evidence="17">
    <location>
        <begin position="214"/>
        <end position="245"/>
    </location>
</feature>
<dbReference type="Proteomes" id="UP000255265">
    <property type="component" value="Unassembled WGS sequence"/>
</dbReference>
<evidence type="ECO:0000256" key="4">
    <source>
        <dbReference type="ARBA" id="ARBA00022630"/>
    </source>
</evidence>
<evidence type="ECO:0000256" key="13">
    <source>
        <dbReference type="ARBA" id="ARBA00049723"/>
    </source>
</evidence>
<organism evidence="18 19">
    <name type="scientific">Pseudacidovorax intermedius</name>
    <dbReference type="NCBI Taxonomy" id="433924"/>
    <lineage>
        <taxon>Bacteria</taxon>
        <taxon>Pseudomonadati</taxon>
        <taxon>Pseudomonadota</taxon>
        <taxon>Betaproteobacteria</taxon>
        <taxon>Burkholderiales</taxon>
        <taxon>Comamonadaceae</taxon>
        <taxon>Pseudacidovorax</taxon>
    </lineage>
</organism>
<dbReference type="EC" id="5.3.3.1" evidence="11"/>
<evidence type="ECO:0000256" key="1">
    <source>
        <dbReference type="ARBA" id="ARBA00001974"/>
    </source>
</evidence>
<dbReference type="Gene3D" id="3.40.50.1820">
    <property type="entry name" value="alpha/beta hydrolase"/>
    <property type="match status" value="2"/>
</dbReference>
<dbReference type="InterPro" id="IPR007867">
    <property type="entry name" value="GMC_OxRtase_C"/>
</dbReference>
<evidence type="ECO:0000313" key="18">
    <source>
        <dbReference type="EMBL" id="RDI20614.1"/>
    </source>
</evidence>
<keyword evidence="6" id="KW-0560">Oxidoreductase</keyword>
<evidence type="ECO:0000313" key="19">
    <source>
        <dbReference type="Proteomes" id="UP000255265"/>
    </source>
</evidence>
<evidence type="ECO:0000256" key="8">
    <source>
        <dbReference type="ARBA" id="ARBA00023166"/>
    </source>
</evidence>
<dbReference type="Pfam" id="PF09423">
    <property type="entry name" value="PhoD"/>
    <property type="match status" value="1"/>
</dbReference>
<dbReference type="EMBL" id="QQAV01000010">
    <property type="protein sequence ID" value="RDI20614.1"/>
    <property type="molecule type" value="Genomic_DNA"/>
</dbReference>
<proteinExistence type="inferred from homology"/>
<dbReference type="InterPro" id="IPR029058">
    <property type="entry name" value="AB_hydrolase_fold"/>
</dbReference>
<dbReference type="InterPro" id="IPR018946">
    <property type="entry name" value="PhoD-like_MPP"/>
</dbReference>
<comment type="pathway">
    <text evidence="12">Steroid metabolism; cholesterol degradation.</text>
</comment>
<comment type="caution">
    <text evidence="18">The sequence shown here is derived from an EMBL/GenBank/DDBJ whole genome shotgun (WGS) entry which is preliminary data.</text>
</comment>
<dbReference type="PANTHER" id="PTHR47470:SF1">
    <property type="entry name" value="FAD-DEPENDENT OXIDOREDUCTASE 2 FAD BINDING DOMAIN-CONTAINING PROTEIN"/>
    <property type="match status" value="1"/>
</dbReference>
<evidence type="ECO:0000256" key="11">
    <source>
        <dbReference type="ARBA" id="ARBA00038856"/>
    </source>
</evidence>
<feature type="compositionally biased region" description="Polar residues" evidence="16">
    <location>
        <begin position="2088"/>
        <end position="2098"/>
    </location>
</feature>
<evidence type="ECO:0000256" key="7">
    <source>
        <dbReference type="ARBA" id="ARBA00023098"/>
    </source>
</evidence>
<dbReference type="Pfam" id="PF05199">
    <property type="entry name" value="GMC_oxred_C"/>
    <property type="match status" value="1"/>
</dbReference>
<dbReference type="Gene3D" id="3.60.21.70">
    <property type="entry name" value="PhoD-like phosphatase"/>
    <property type="match status" value="1"/>
</dbReference>
<evidence type="ECO:0000256" key="3">
    <source>
        <dbReference type="ARBA" id="ARBA00022548"/>
    </source>
</evidence>
<dbReference type="SUPFAM" id="SSF51905">
    <property type="entry name" value="FAD/NAD(P)-binding domain"/>
    <property type="match status" value="1"/>
</dbReference>
<protein>
    <recommendedName>
        <fullName evidence="14">Cholesterol oxidase</fullName>
        <ecNumber evidence="13">1.1.3.6</ecNumber>
        <ecNumber evidence="11">5.3.3.1</ecNumber>
    </recommendedName>
    <alternativeName>
        <fullName evidence="15">Cholesterol isomerase</fullName>
    </alternativeName>
</protein>
<reference evidence="18 19" key="1">
    <citation type="submission" date="2018-07" db="EMBL/GenBank/DDBJ databases">
        <title>Genomic Encyclopedia of Type Strains, Phase IV (KMG-IV): sequencing the most valuable type-strain genomes for metagenomic binning, comparative biology and taxonomic classification.</title>
        <authorList>
            <person name="Goeker M."/>
        </authorList>
    </citation>
    <scope>NUCLEOTIDE SEQUENCE [LARGE SCALE GENOMIC DNA]</scope>
    <source>
        <strain evidence="18 19">DSM 21352</strain>
    </source>
</reference>